<dbReference type="GO" id="GO:0016485">
    <property type="term" value="P:protein processing"/>
    <property type="evidence" value="ECO:0007669"/>
    <property type="project" value="InterPro"/>
</dbReference>
<dbReference type="EMBL" id="PKMF04000815">
    <property type="protein sequence ID" value="KAK7818692.1"/>
    <property type="molecule type" value="Genomic_DNA"/>
</dbReference>
<feature type="domain" description="Nicastrin small lobe" evidence="11">
    <location>
        <begin position="152"/>
        <end position="318"/>
    </location>
</feature>
<evidence type="ECO:0000256" key="9">
    <source>
        <dbReference type="ARBA" id="ARBA00023180"/>
    </source>
</evidence>
<dbReference type="GO" id="GO:0005886">
    <property type="term" value="C:plasma membrane"/>
    <property type="evidence" value="ECO:0007669"/>
    <property type="project" value="UniProtKB-ARBA"/>
</dbReference>
<name>A0AAW0IWK6_QUESU</name>
<feature type="transmembrane region" description="Helical" evidence="10">
    <location>
        <begin position="705"/>
        <end position="728"/>
    </location>
</feature>
<organism evidence="12 13">
    <name type="scientific">Quercus suber</name>
    <name type="common">Cork oak</name>
    <dbReference type="NCBI Taxonomy" id="58331"/>
    <lineage>
        <taxon>Eukaryota</taxon>
        <taxon>Viridiplantae</taxon>
        <taxon>Streptophyta</taxon>
        <taxon>Embryophyta</taxon>
        <taxon>Tracheophyta</taxon>
        <taxon>Spermatophyta</taxon>
        <taxon>Magnoliopsida</taxon>
        <taxon>eudicotyledons</taxon>
        <taxon>Gunneridae</taxon>
        <taxon>Pentapetalae</taxon>
        <taxon>rosids</taxon>
        <taxon>fabids</taxon>
        <taxon>Fagales</taxon>
        <taxon>Fagaceae</taxon>
        <taxon>Quercus</taxon>
    </lineage>
</organism>
<keyword evidence="5" id="KW-0732">Signal</keyword>
<keyword evidence="6" id="KW-0914">Notch signaling pathway</keyword>
<evidence type="ECO:0000313" key="13">
    <source>
        <dbReference type="Proteomes" id="UP000237347"/>
    </source>
</evidence>
<dbReference type="Pfam" id="PF05450">
    <property type="entry name" value="Nicastrin"/>
    <property type="match status" value="1"/>
</dbReference>
<gene>
    <name evidence="12" type="ORF">CFP56_041124</name>
</gene>
<comment type="caution">
    <text evidence="12">The sequence shown here is derived from an EMBL/GenBank/DDBJ whole genome shotgun (WGS) entry which is preliminary data.</text>
</comment>
<dbReference type="PANTHER" id="PTHR21092:SF0">
    <property type="entry name" value="NICASTRIN"/>
    <property type="match status" value="1"/>
</dbReference>
<keyword evidence="7 10" id="KW-1133">Transmembrane helix</keyword>
<evidence type="ECO:0000256" key="3">
    <source>
        <dbReference type="ARBA" id="ARBA00015303"/>
    </source>
</evidence>
<keyword evidence="9" id="KW-0325">Glycoprotein</keyword>
<dbReference type="Gene3D" id="3.40.630.10">
    <property type="entry name" value="Zn peptidases"/>
    <property type="match status" value="1"/>
</dbReference>
<evidence type="ECO:0000259" key="11">
    <source>
        <dbReference type="Pfam" id="PF18266"/>
    </source>
</evidence>
<evidence type="ECO:0000256" key="1">
    <source>
        <dbReference type="ARBA" id="ARBA00004479"/>
    </source>
</evidence>
<accession>A0AAW0IWK6</accession>
<dbReference type="Proteomes" id="UP000237347">
    <property type="component" value="Unassembled WGS sequence"/>
</dbReference>
<protein>
    <recommendedName>
        <fullName evidence="3">Nicastrin</fullName>
    </recommendedName>
</protein>
<keyword evidence="13" id="KW-1185">Reference proteome</keyword>
<evidence type="ECO:0000313" key="12">
    <source>
        <dbReference type="EMBL" id="KAK7818692.1"/>
    </source>
</evidence>
<comment type="similarity">
    <text evidence="2">Belongs to the nicastrin family.</text>
</comment>
<evidence type="ECO:0000256" key="2">
    <source>
        <dbReference type="ARBA" id="ARBA00007717"/>
    </source>
</evidence>
<evidence type="ECO:0000256" key="10">
    <source>
        <dbReference type="SAM" id="Phobius"/>
    </source>
</evidence>
<evidence type="ECO:0000256" key="5">
    <source>
        <dbReference type="ARBA" id="ARBA00022729"/>
    </source>
</evidence>
<evidence type="ECO:0000256" key="7">
    <source>
        <dbReference type="ARBA" id="ARBA00022989"/>
    </source>
</evidence>
<proteinExistence type="inferred from homology"/>
<sequence>MPGTPYNFRKREVEFIFRTVTLTVRGYGRVGVNQKLPSNSKRQPQRQRVPKLLFYCGCLRASTRILPIPNRNRMPKLLFYCGCLRASTRILPIPNRNRSSESAMATNSNFLFLLLLLFNFHFLLSFSDGDSNSMESVPDLQKSMYKVIDGYPCVRLLNLSGPIGCSNPGRQEVVAPIVRYQNATQLSQSSSILVSLDEFQSFITRHAFSFICLLIWNDSSFASNIAGVIVESGTEIQNKLKGFSPAHKFPQAEFAPYQNTNYEWNPIGSGIMWKAYNFPVFLLSGSSTLTLEEAATNNEKSMKAYTTDVAEFDLVMQGSVWSSLPPINVSSSEQSKPVILTVASMDSASFFRDKSLGADSPLSGLISLLAAVDALSRVDGLDDLTKQLVFIVFTGEAWGYLGSRRFLHELDLQSDAVSGLDNSLIEMVMEIGSIGKGFNQGASSATNETLDALEQAQDSLKSEHIICSAANASNPGIPPSSLMAFLQKNSHTSGVVLEDFNTNINSSAVVAAASLVARTLYILASDNNTLSSSALTAINVNVSLVEELMGCLFDCDPGLSCNLVKNYISPTNTCPSHYVGVILDEPSSTPYLGYVDDVSRFLWNFLADRTSIPRENSSSTCSKGCNNGEVCVRAETEGKGVCVISTTRYVPAYSTRLKFDSEAWIVLPPNSSDPMGMVDPVWTESNWNAIGLRVYTVQNGAYDNLVLLGGIAVTVLAYLAIVITRAFITKSLKRD</sequence>
<evidence type="ECO:0000256" key="6">
    <source>
        <dbReference type="ARBA" id="ARBA00022976"/>
    </source>
</evidence>
<dbReference type="GO" id="GO:0007219">
    <property type="term" value="P:Notch signaling pathway"/>
    <property type="evidence" value="ECO:0007669"/>
    <property type="project" value="UniProtKB-KW"/>
</dbReference>
<keyword evidence="8 10" id="KW-0472">Membrane</keyword>
<dbReference type="InterPro" id="IPR041084">
    <property type="entry name" value="Ncstrn_small"/>
</dbReference>
<dbReference type="SUPFAM" id="SSF53187">
    <property type="entry name" value="Zn-dependent exopeptidases"/>
    <property type="match status" value="1"/>
</dbReference>
<dbReference type="InterPro" id="IPR008710">
    <property type="entry name" value="Nicastrin"/>
</dbReference>
<reference evidence="12 13" key="1">
    <citation type="journal article" date="2018" name="Sci. Data">
        <title>The draft genome sequence of cork oak.</title>
        <authorList>
            <person name="Ramos A.M."/>
            <person name="Usie A."/>
            <person name="Barbosa P."/>
            <person name="Barros P.M."/>
            <person name="Capote T."/>
            <person name="Chaves I."/>
            <person name="Simoes F."/>
            <person name="Abreu I."/>
            <person name="Carrasquinho I."/>
            <person name="Faro C."/>
            <person name="Guimaraes J.B."/>
            <person name="Mendonca D."/>
            <person name="Nobrega F."/>
            <person name="Rodrigues L."/>
            <person name="Saibo N.J.M."/>
            <person name="Varela M.C."/>
            <person name="Egas C."/>
            <person name="Matos J."/>
            <person name="Miguel C.M."/>
            <person name="Oliveira M.M."/>
            <person name="Ricardo C.P."/>
            <person name="Goncalves S."/>
        </authorList>
    </citation>
    <scope>NUCLEOTIDE SEQUENCE [LARGE SCALE GENOMIC DNA]</scope>
    <source>
        <strain evidence="13">cv. HL8</strain>
    </source>
</reference>
<dbReference type="Pfam" id="PF18266">
    <property type="entry name" value="Ncstrn_small"/>
    <property type="match status" value="1"/>
</dbReference>
<keyword evidence="4 10" id="KW-0812">Transmembrane</keyword>
<evidence type="ECO:0000256" key="4">
    <source>
        <dbReference type="ARBA" id="ARBA00022692"/>
    </source>
</evidence>
<comment type="subcellular location">
    <subcellularLocation>
        <location evidence="1">Membrane</location>
        <topology evidence="1">Single-pass type I membrane protein</topology>
    </subcellularLocation>
</comment>
<evidence type="ECO:0000256" key="8">
    <source>
        <dbReference type="ARBA" id="ARBA00023136"/>
    </source>
</evidence>
<dbReference type="AlphaFoldDB" id="A0AAW0IWK6"/>
<dbReference type="PANTHER" id="PTHR21092">
    <property type="entry name" value="NICASTRIN"/>
    <property type="match status" value="1"/>
</dbReference>